<dbReference type="Proteomes" id="UP001472677">
    <property type="component" value="Unassembled WGS sequence"/>
</dbReference>
<gene>
    <name evidence="1" type="ORF">V6N12_058847</name>
</gene>
<accession>A0ABR2ETW3</accession>
<comment type="caution">
    <text evidence="1">The sequence shown here is derived from an EMBL/GenBank/DDBJ whole genome shotgun (WGS) entry which is preliminary data.</text>
</comment>
<name>A0ABR2ETW3_9ROSI</name>
<organism evidence="1 2">
    <name type="scientific">Hibiscus sabdariffa</name>
    <name type="common">roselle</name>
    <dbReference type="NCBI Taxonomy" id="183260"/>
    <lineage>
        <taxon>Eukaryota</taxon>
        <taxon>Viridiplantae</taxon>
        <taxon>Streptophyta</taxon>
        <taxon>Embryophyta</taxon>
        <taxon>Tracheophyta</taxon>
        <taxon>Spermatophyta</taxon>
        <taxon>Magnoliopsida</taxon>
        <taxon>eudicotyledons</taxon>
        <taxon>Gunneridae</taxon>
        <taxon>Pentapetalae</taxon>
        <taxon>rosids</taxon>
        <taxon>malvids</taxon>
        <taxon>Malvales</taxon>
        <taxon>Malvaceae</taxon>
        <taxon>Malvoideae</taxon>
        <taxon>Hibiscus</taxon>
    </lineage>
</organism>
<evidence type="ECO:0000313" key="1">
    <source>
        <dbReference type="EMBL" id="KAK8565280.1"/>
    </source>
</evidence>
<sequence>MLASSSCRNRIHEVLDPAFTRLGINTSSASYNTIVREIIGRGLIIADMMVHRGYYCEVMYLQCSTGGKRDQSSVKGFSRIDIRI</sequence>
<reference evidence="1 2" key="1">
    <citation type="journal article" date="2024" name="G3 (Bethesda)">
        <title>Genome assembly of Hibiscus sabdariffa L. provides insights into metabolisms of medicinal natural products.</title>
        <authorList>
            <person name="Kim T."/>
        </authorList>
    </citation>
    <scope>NUCLEOTIDE SEQUENCE [LARGE SCALE GENOMIC DNA]</scope>
    <source>
        <strain evidence="1">TK-2024</strain>
        <tissue evidence="1">Old leaves</tissue>
    </source>
</reference>
<dbReference type="EMBL" id="JBBPBM010000010">
    <property type="protein sequence ID" value="KAK8565280.1"/>
    <property type="molecule type" value="Genomic_DNA"/>
</dbReference>
<keyword evidence="2" id="KW-1185">Reference proteome</keyword>
<proteinExistence type="predicted"/>
<evidence type="ECO:0000313" key="2">
    <source>
        <dbReference type="Proteomes" id="UP001472677"/>
    </source>
</evidence>
<protein>
    <submittedName>
        <fullName evidence="1">Uncharacterized protein</fullName>
    </submittedName>
</protein>